<keyword evidence="3" id="KW-1185">Reference proteome</keyword>
<keyword evidence="1" id="KW-0812">Transmembrane</keyword>
<proteinExistence type="predicted"/>
<dbReference type="HOGENOM" id="CLU_176127_0_0_9"/>
<dbReference type="EMBL" id="CP003344">
    <property type="protein sequence ID" value="AGA67676.1"/>
    <property type="molecule type" value="Genomic_DNA"/>
</dbReference>
<dbReference type="eggNOG" id="ENOG5033786">
    <property type="taxonomic scope" value="Bacteria"/>
</dbReference>
<name>L0F4T3_DESDL</name>
<dbReference type="Proteomes" id="UP000010797">
    <property type="component" value="Chromosome"/>
</dbReference>
<dbReference type="AlphaFoldDB" id="L0F4T3"/>
<protein>
    <submittedName>
        <fullName evidence="2">Uncharacterized protein</fullName>
    </submittedName>
</protein>
<feature type="transmembrane region" description="Helical" evidence="1">
    <location>
        <begin position="74"/>
        <end position="101"/>
    </location>
</feature>
<keyword evidence="1" id="KW-0472">Membrane</keyword>
<evidence type="ECO:0000313" key="2">
    <source>
        <dbReference type="EMBL" id="AGA67676.1"/>
    </source>
</evidence>
<organism evidence="2 3">
    <name type="scientific">Desulfitobacterium dichloroeliminans (strain LMG P-21439 / DCA1)</name>
    <dbReference type="NCBI Taxonomy" id="871963"/>
    <lineage>
        <taxon>Bacteria</taxon>
        <taxon>Bacillati</taxon>
        <taxon>Bacillota</taxon>
        <taxon>Clostridia</taxon>
        <taxon>Eubacteriales</taxon>
        <taxon>Desulfitobacteriaceae</taxon>
        <taxon>Desulfitobacterium</taxon>
    </lineage>
</organism>
<gene>
    <name evidence="2" type="ordered locus">Desdi_0108</name>
</gene>
<accession>L0F4T3</accession>
<feature type="transmembrane region" description="Helical" evidence="1">
    <location>
        <begin position="32"/>
        <end position="54"/>
    </location>
</feature>
<keyword evidence="1" id="KW-1133">Transmembrane helix</keyword>
<evidence type="ECO:0000313" key="3">
    <source>
        <dbReference type="Proteomes" id="UP000010797"/>
    </source>
</evidence>
<dbReference type="KEGG" id="ddl:Desdi_0108"/>
<sequence length="107" mass="12109">MIMLNRLLRELRIELYWIKKVMIRRWRLDTPIGVVGIIALLSGLGLFLLIGQGIAKVFRAAIPWVAGTSVGTIYWSSIGFALKASSLFLLFSASLVVLLWLKTRYRS</sequence>
<reference evidence="3" key="1">
    <citation type="submission" date="2012-02" db="EMBL/GenBank/DDBJ databases">
        <title>Complete sequence of Desulfitobacterium dichloroeliminans LMG P-21439.</title>
        <authorList>
            <person name="Lucas S."/>
            <person name="Han J."/>
            <person name="Lapidus A."/>
            <person name="Cheng J.-F."/>
            <person name="Goodwin L."/>
            <person name="Pitluck S."/>
            <person name="Peters L."/>
            <person name="Ovchinnikova G."/>
            <person name="Teshima H."/>
            <person name="Detter J.C."/>
            <person name="Han C."/>
            <person name="Tapia R."/>
            <person name="Land M."/>
            <person name="Hauser L."/>
            <person name="Kyrpides N."/>
            <person name="Ivanova N."/>
            <person name="Pagani I."/>
            <person name="Kruse T."/>
            <person name="de Vos W.M."/>
            <person name="Boon N."/>
            <person name="Smidt H."/>
            <person name="Woyke T."/>
        </authorList>
    </citation>
    <scope>NUCLEOTIDE SEQUENCE [LARGE SCALE GENOMIC DNA]</scope>
    <source>
        <strain evidence="3">LMG P-21439 / DCA1</strain>
    </source>
</reference>
<evidence type="ECO:0000256" key="1">
    <source>
        <dbReference type="SAM" id="Phobius"/>
    </source>
</evidence>